<feature type="coiled-coil region" evidence="8">
    <location>
        <begin position="448"/>
        <end position="493"/>
    </location>
</feature>
<dbReference type="SMART" id="SM00382">
    <property type="entry name" value="AAA"/>
    <property type="match status" value="2"/>
</dbReference>
<dbReference type="OrthoDB" id="10251412at2759"/>
<protein>
    <submittedName>
        <fullName evidence="12">AAA-ATPase</fullName>
    </submittedName>
</protein>
<keyword evidence="13" id="KW-1185">Reference proteome</keyword>
<comment type="similarity">
    <text evidence="2">Belongs to the AAA ATPase family. BCS1 subfamily.</text>
</comment>
<dbReference type="Pfam" id="PF14363">
    <property type="entry name" value="AAA_assoc"/>
    <property type="match status" value="2"/>
</dbReference>
<evidence type="ECO:0000256" key="7">
    <source>
        <dbReference type="ARBA" id="ARBA00049360"/>
    </source>
</evidence>
<dbReference type="Pfam" id="PF25568">
    <property type="entry name" value="AAA_lid_At3g28540"/>
    <property type="match status" value="2"/>
</dbReference>
<dbReference type="InterPro" id="IPR003593">
    <property type="entry name" value="AAA+_ATPase"/>
</dbReference>
<evidence type="ECO:0000256" key="4">
    <source>
        <dbReference type="ARBA" id="ARBA00022801"/>
    </source>
</evidence>
<dbReference type="EMBL" id="SMMG02000010">
    <property type="protein sequence ID" value="KAA3459360.1"/>
    <property type="molecule type" value="Genomic_DNA"/>
</dbReference>
<dbReference type="GO" id="GO:0016887">
    <property type="term" value="F:ATP hydrolysis activity"/>
    <property type="evidence" value="ECO:0007669"/>
    <property type="project" value="InterPro"/>
</dbReference>
<dbReference type="InterPro" id="IPR058017">
    <property type="entry name" value="At3g28540-like_C"/>
</dbReference>
<evidence type="ECO:0000256" key="5">
    <source>
        <dbReference type="ARBA" id="ARBA00022840"/>
    </source>
</evidence>
<keyword evidence="8" id="KW-0175">Coiled coil</keyword>
<keyword evidence="3" id="KW-0547">Nucleotide-binding</keyword>
<dbReference type="InterPro" id="IPR003959">
    <property type="entry name" value="ATPase_AAA_core"/>
</dbReference>
<dbReference type="FunFam" id="3.40.50.300:FF:001122">
    <property type="entry name" value="AAA-ATPase ASD, mitochondrial"/>
    <property type="match status" value="1"/>
</dbReference>
<feature type="region of interest" description="Disordered" evidence="9">
    <location>
        <begin position="786"/>
        <end position="808"/>
    </location>
</feature>
<dbReference type="InterPro" id="IPR003960">
    <property type="entry name" value="ATPase_AAA_CS"/>
</dbReference>
<comment type="catalytic activity">
    <reaction evidence="7">
        <text>ATP + H2O = ADP + phosphate + H(+)</text>
        <dbReference type="Rhea" id="RHEA:13065"/>
        <dbReference type="ChEBI" id="CHEBI:15377"/>
        <dbReference type="ChEBI" id="CHEBI:15378"/>
        <dbReference type="ChEBI" id="CHEBI:30616"/>
        <dbReference type="ChEBI" id="CHEBI:43474"/>
        <dbReference type="ChEBI" id="CHEBI:456216"/>
    </reaction>
</comment>
<name>A0A5B6UMW8_9ROSI</name>
<dbReference type="Gene3D" id="3.40.50.300">
    <property type="entry name" value="P-loop containing nucleotide triphosphate hydrolases"/>
    <property type="match status" value="2"/>
</dbReference>
<dbReference type="Pfam" id="PF00004">
    <property type="entry name" value="AAA"/>
    <property type="match status" value="3"/>
</dbReference>
<evidence type="ECO:0000256" key="9">
    <source>
        <dbReference type="SAM" id="MobiDB-lite"/>
    </source>
</evidence>
<evidence type="ECO:0000256" key="6">
    <source>
        <dbReference type="ARBA" id="ARBA00022842"/>
    </source>
</evidence>
<evidence type="ECO:0000313" key="13">
    <source>
        <dbReference type="Proteomes" id="UP000325315"/>
    </source>
</evidence>
<dbReference type="InterPro" id="IPR027417">
    <property type="entry name" value="P-loop_NTPase"/>
</dbReference>
<dbReference type="InterPro" id="IPR025753">
    <property type="entry name" value="AAA_N_dom"/>
</dbReference>
<feature type="domain" description="AAA+ ATPase" evidence="11">
    <location>
        <begin position="717"/>
        <end position="862"/>
    </location>
</feature>
<dbReference type="AlphaFoldDB" id="A0A5B6UMW8"/>
<feature type="region of interest" description="Disordered" evidence="9">
    <location>
        <begin position="310"/>
        <end position="333"/>
    </location>
</feature>
<dbReference type="PANTHER" id="PTHR23070">
    <property type="entry name" value="BCS1 AAA-TYPE ATPASE"/>
    <property type="match status" value="1"/>
</dbReference>
<feature type="compositionally biased region" description="Basic and acidic residues" evidence="9">
    <location>
        <begin position="794"/>
        <end position="808"/>
    </location>
</feature>
<evidence type="ECO:0000313" key="12">
    <source>
        <dbReference type="EMBL" id="KAA3459360.1"/>
    </source>
</evidence>
<evidence type="ECO:0000256" key="1">
    <source>
        <dbReference type="ARBA" id="ARBA00001946"/>
    </source>
</evidence>
<reference evidence="13" key="1">
    <citation type="journal article" date="2019" name="Plant Biotechnol. J.">
        <title>Genome sequencing of the Australian wild diploid species Gossypium australe highlights disease resistance and delayed gland morphogenesis.</title>
        <authorList>
            <person name="Cai Y."/>
            <person name="Cai X."/>
            <person name="Wang Q."/>
            <person name="Wang P."/>
            <person name="Zhang Y."/>
            <person name="Cai C."/>
            <person name="Xu Y."/>
            <person name="Wang K."/>
            <person name="Zhou Z."/>
            <person name="Wang C."/>
            <person name="Geng S."/>
            <person name="Li B."/>
            <person name="Dong Q."/>
            <person name="Hou Y."/>
            <person name="Wang H."/>
            <person name="Ai P."/>
            <person name="Liu Z."/>
            <person name="Yi F."/>
            <person name="Sun M."/>
            <person name="An G."/>
            <person name="Cheng J."/>
            <person name="Zhang Y."/>
            <person name="Shi Q."/>
            <person name="Xie Y."/>
            <person name="Shi X."/>
            <person name="Chang Y."/>
            <person name="Huang F."/>
            <person name="Chen Y."/>
            <person name="Hong S."/>
            <person name="Mi L."/>
            <person name="Sun Q."/>
            <person name="Zhang L."/>
            <person name="Zhou B."/>
            <person name="Peng R."/>
            <person name="Zhang X."/>
            <person name="Liu F."/>
        </authorList>
    </citation>
    <scope>NUCLEOTIDE SEQUENCE [LARGE SCALE GENOMIC DNA]</scope>
    <source>
        <strain evidence="13">cv. PA1801</strain>
    </source>
</reference>
<sequence>MKGELWSNLGSTMAAIMFVYAMFQQYFPPQLQDYIFQYGKKLSNFMYPYIHITFDEFTGEKIKKSEAFSAIQNYLSDKSSANAKRLKADVVKDSQSLVLSMDYNEEITDEFNGVKLWWSSNRTTTKTQQFSFYPAADEKRFYTLKFHNRHREVITGTYLSHVLKQGKAIAANNRQRKLYSNGAGQGNRSSTTWTHVAFEHPATFDTLAMDEKKKREIKKDLVTFSNGKEYYAKIGKAWKRGYLLYGPPGTGKSTMVAAMANFLNYDVYDLELTTVKNNVELRRLLIETSNKSIIVIEDIDCSLDLTGQREEKKKKKKDDKNEGGDPIGAISKNEERKESEVTLSGLLNFIDGIWSACGGERIIVFTTNHVEKLDPALIRRGRMDKHIEMSYCRFEAFKVLAKNYLDIDSHLLFEEIGNLVEETDMTPADVAENLMLTSDDEEEGETCLKNLIEALKAAKGEARKKAEEYHARLEAEKEEKEKEQTVEDNVRRDPISAKQVKDNGIIILSLQQFVLASLQQFSLVQKLCDKLVNLFSPYIHITFPEYSGYLSNQAFDAIETYVGALSTTKASLLKGSLVQNSKALVLTRDDRKVCDEFNAVQVWWVLESSPASSSEDKYFQLIFHRQHRDLITGSYLDHVLEQGKAIQAKNKQRRLYTNNPSENWSSYKKNLWSDIAFESPATFQTIAMDPNKKEEIINDLVSFSKGKEYYMKLGKPWKRGYLLYGPPGTGKSTMIAAMANFLNYDIYDLELTTVKNNTELRKLLTETSSQSIIVIEDIDCSLDVTGERKKGRPKSNEKETEPENEKTSKVTLSGILNFIDGTWSACGTGRIFVFTTNHIDKLDPALIRRGRMDMHIELSYCSFEAFKILAKNYLDVDSHDLFEKIGILLKETEMTPADVVENLMPKREKKDPDACLNSLIQALEDAKEKAKLKAKKEKNIKINKGKNMKFYAKRLLF</sequence>
<dbReference type="GO" id="GO:0006950">
    <property type="term" value="P:response to stress"/>
    <property type="evidence" value="ECO:0007669"/>
    <property type="project" value="UniProtKB-ARBA"/>
</dbReference>
<evidence type="ECO:0000256" key="2">
    <source>
        <dbReference type="ARBA" id="ARBA00007448"/>
    </source>
</evidence>
<dbReference type="SUPFAM" id="SSF52540">
    <property type="entry name" value="P-loop containing nucleoside triphosphate hydrolases"/>
    <property type="match status" value="2"/>
</dbReference>
<dbReference type="Proteomes" id="UP000325315">
    <property type="component" value="Unassembled WGS sequence"/>
</dbReference>
<comment type="cofactor">
    <cofactor evidence="1">
        <name>Mg(2+)</name>
        <dbReference type="ChEBI" id="CHEBI:18420"/>
    </cofactor>
</comment>
<keyword evidence="10" id="KW-1133">Transmembrane helix</keyword>
<feature type="domain" description="AAA+ ATPase" evidence="11">
    <location>
        <begin position="238"/>
        <end position="393"/>
    </location>
</feature>
<evidence type="ECO:0000259" key="11">
    <source>
        <dbReference type="SMART" id="SM00382"/>
    </source>
</evidence>
<dbReference type="PROSITE" id="PS00674">
    <property type="entry name" value="AAA"/>
    <property type="match status" value="1"/>
</dbReference>
<keyword evidence="4" id="KW-0378">Hydrolase</keyword>
<comment type="caution">
    <text evidence="12">The sequence shown here is derived from an EMBL/GenBank/DDBJ whole genome shotgun (WGS) entry which is preliminary data.</text>
</comment>
<keyword evidence="6" id="KW-0460">Magnesium</keyword>
<dbReference type="Gene3D" id="6.10.280.40">
    <property type="match status" value="2"/>
</dbReference>
<dbReference type="InterPro" id="IPR050747">
    <property type="entry name" value="Mitochondrial_chaperone_BCS1"/>
</dbReference>
<keyword evidence="5" id="KW-0067">ATP-binding</keyword>
<dbReference type="CDD" id="cd19510">
    <property type="entry name" value="RecA-like_BCS1"/>
    <property type="match status" value="2"/>
</dbReference>
<evidence type="ECO:0000256" key="3">
    <source>
        <dbReference type="ARBA" id="ARBA00022741"/>
    </source>
</evidence>
<keyword evidence="10" id="KW-0472">Membrane</keyword>
<evidence type="ECO:0000256" key="8">
    <source>
        <dbReference type="SAM" id="Coils"/>
    </source>
</evidence>
<dbReference type="GO" id="GO:0005524">
    <property type="term" value="F:ATP binding"/>
    <property type="evidence" value="ECO:0007669"/>
    <property type="project" value="UniProtKB-KW"/>
</dbReference>
<keyword evidence="10" id="KW-0812">Transmembrane</keyword>
<feature type="transmembrane region" description="Helical" evidence="10">
    <location>
        <begin position="5"/>
        <end position="23"/>
    </location>
</feature>
<accession>A0A5B6UMW8</accession>
<gene>
    <name evidence="12" type="ORF">EPI10_013858</name>
</gene>
<evidence type="ECO:0000256" key="10">
    <source>
        <dbReference type="SAM" id="Phobius"/>
    </source>
</evidence>
<organism evidence="12 13">
    <name type="scientific">Gossypium australe</name>
    <dbReference type="NCBI Taxonomy" id="47621"/>
    <lineage>
        <taxon>Eukaryota</taxon>
        <taxon>Viridiplantae</taxon>
        <taxon>Streptophyta</taxon>
        <taxon>Embryophyta</taxon>
        <taxon>Tracheophyta</taxon>
        <taxon>Spermatophyta</taxon>
        <taxon>Magnoliopsida</taxon>
        <taxon>eudicotyledons</taxon>
        <taxon>Gunneridae</taxon>
        <taxon>Pentapetalae</taxon>
        <taxon>rosids</taxon>
        <taxon>malvids</taxon>
        <taxon>Malvales</taxon>
        <taxon>Malvaceae</taxon>
        <taxon>Malvoideae</taxon>
        <taxon>Gossypium</taxon>
    </lineage>
</organism>
<proteinExistence type="inferred from homology"/>